<feature type="domain" description="Beta-ketoacyl-[acyl-carrier-protein] synthase III C-terminal" evidence="3">
    <location>
        <begin position="274"/>
        <end position="348"/>
    </location>
</feature>
<dbReference type="Proteomes" id="UP000267400">
    <property type="component" value="Unassembled WGS sequence"/>
</dbReference>
<dbReference type="GO" id="GO:0006633">
    <property type="term" value="P:fatty acid biosynthetic process"/>
    <property type="evidence" value="ECO:0007669"/>
    <property type="project" value="InterPro"/>
</dbReference>
<dbReference type="CDD" id="cd00827">
    <property type="entry name" value="init_cond_enzymes"/>
    <property type="match status" value="1"/>
</dbReference>
<organism evidence="5 6">
    <name type="scientific">Halomonas nitroreducens</name>
    <dbReference type="NCBI Taxonomy" id="447425"/>
    <lineage>
        <taxon>Bacteria</taxon>
        <taxon>Pseudomonadati</taxon>
        <taxon>Pseudomonadota</taxon>
        <taxon>Gammaproteobacteria</taxon>
        <taxon>Oceanospirillales</taxon>
        <taxon>Halomonadaceae</taxon>
        <taxon>Halomonas</taxon>
    </lineage>
</organism>
<dbReference type="SUPFAM" id="SSF53901">
    <property type="entry name" value="Thiolase-like"/>
    <property type="match status" value="2"/>
</dbReference>
<dbReference type="PANTHER" id="PTHR34069">
    <property type="entry name" value="3-OXOACYL-[ACYL-CARRIER-PROTEIN] SYNTHASE 3"/>
    <property type="match status" value="1"/>
</dbReference>
<dbReference type="GO" id="GO:0004315">
    <property type="term" value="F:3-oxoacyl-[acyl-carrier-protein] synthase activity"/>
    <property type="evidence" value="ECO:0007669"/>
    <property type="project" value="InterPro"/>
</dbReference>
<keyword evidence="1" id="KW-0808">Transferase</keyword>
<dbReference type="RefSeq" id="WP_126486191.1">
    <property type="nucleotide sequence ID" value="NZ_RXNS01000018.1"/>
</dbReference>
<dbReference type="InterPro" id="IPR013751">
    <property type="entry name" value="ACP_syn_III_N"/>
</dbReference>
<dbReference type="GO" id="GO:0044550">
    <property type="term" value="P:secondary metabolite biosynthetic process"/>
    <property type="evidence" value="ECO:0007669"/>
    <property type="project" value="TreeGrafter"/>
</dbReference>
<gene>
    <name evidence="5" type="ORF">EKG36_16775</name>
</gene>
<dbReference type="PANTHER" id="PTHR34069:SF3">
    <property type="entry name" value="ACYL-COA:ACYL-COA ALKYLTRANSFERASE"/>
    <property type="match status" value="1"/>
</dbReference>
<dbReference type="InterPro" id="IPR016039">
    <property type="entry name" value="Thiolase-like"/>
</dbReference>
<dbReference type="Pfam" id="PF08545">
    <property type="entry name" value="ACP_syn_III"/>
    <property type="match status" value="1"/>
</dbReference>
<reference evidence="5 6" key="1">
    <citation type="submission" date="2018-12" db="EMBL/GenBank/DDBJ databases">
        <authorList>
            <person name="Yu L."/>
        </authorList>
    </citation>
    <scope>NUCLEOTIDE SEQUENCE [LARGE SCALE GENOMIC DNA]</scope>
    <source>
        <strain evidence="5 6">11S</strain>
    </source>
</reference>
<evidence type="ECO:0000256" key="1">
    <source>
        <dbReference type="ARBA" id="ARBA00022679"/>
    </source>
</evidence>
<dbReference type="OrthoDB" id="2514738at2"/>
<feature type="domain" description="Beta-ketoacyl-[acyl-carrier-protein] synthase III N-terminal" evidence="4">
    <location>
        <begin position="124"/>
        <end position="193"/>
    </location>
</feature>
<dbReference type="Pfam" id="PF08541">
    <property type="entry name" value="ACP_syn_III_C"/>
    <property type="match status" value="1"/>
</dbReference>
<name>A0A3S0JU97_9GAMM</name>
<evidence type="ECO:0000259" key="3">
    <source>
        <dbReference type="Pfam" id="PF08541"/>
    </source>
</evidence>
<sequence length="370" mass="40762">MSVYITSTGHHLPGEPVDNARIEEVLGRVHGKPSRLKRRILKSNGIRQRHYAIDAEHRTTIGNDAMAARAGEDCLAQGYLAKLRIEMLSVATSQGDLVLPGFGSMVQAELGLSDVELNTSHGICSSSMMALKAAYTGVKAGEHGNALVIASELASRLFKASRYEAAGAEVDFDAEFLRWMLSDGAGALLLEKRPRELCFRIDWIRGISHADAFPVCMSVGRPAAGEGHASWQDYPTYAEAEAAGALLIRQDVRLLDHLVKLGVDGLLRLIDEGRVAVDKVDHLLCHYSSHYFRGKIFDMLTQAGAAIPEQKWYTNLYSRGNTGCASLFIMLDEFRRTQRYAEGDTLLCFVPESGRFNNVYMHLTVVKESS</sequence>
<evidence type="ECO:0000259" key="4">
    <source>
        <dbReference type="Pfam" id="PF08545"/>
    </source>
</evidence>
<protein>
    <submittedName>
        <fullName evidence="5">3-oxoacyl-ACP synthase</fullName>
    </submittedName>
</protein>
<proteinExistence type="predicted"/>
<keyword evidence="2" id="KW-0012">Acyltransferase</keyword>
<evidence type="ECO:0000313" key="6">
    <source>
        <dbReference type="Proteomes" id="UP000267400"/>
    </source>
</evidence>
<keyword evidence="6" id="KW-1185">Reference proteome</keyword>
<dbReference type="AlphaFoldDB" id="A0A3S0JU97"/>
<evidence type="ECO:0000313" key="5">
    <source>
        <dbReference type="EMBL" id="RTQ99885.1"/>
    </source>
</evidence>
<evidence type="ECO:0000256" key="2">
    <source>
        <dbReference type="ARBA" id="ARBA00023315"/>
    </source>
</evidence>
<dbReference type="EMBL" id="RXNS01000018">
    <property type="protein sequence ID" value="RTQ99885.1"/>
    <property type="molecule type" value="Genomic_DNA"/>
</dbReference>
<dbReference type="InterPro" id="IPR013747">
    <property type="entry name" value="ACP_syn_III_C"/>
</dbReference>
<dbReference type="Gene3D" id="3.40.47.10">
    <property type="match status" value="2"/>
</dbReference>
<accession>A0A3S0JU97</accession>
<comment type="caution">
    <text evidence="5">The sequence shown here is derived from an EMBL/GenBank/DDBJ whole genome shotgun (WGS) entry which is preliminary data.</text>
</comment>